<dbReference type="InterPro" id="IPR023214">
    <property type="entry name" value="HAD_sf"/>
</dbReference>
<feature type="binding site" evidence="12">
    <location>
        <begin position="95"/>
        <end position="96"/>
    </location>
    <ligand>
        <name>substrate</name>
    </ligand>
</feature>
<gene>
    <name evidence="14" type="primary">thrH</name>
    <name evidence="14" type="ORF">F4X14_08785</name>
</gene>
<dbReference type="GO" id="GO:0000287">
    <property type="term" value="F:magnesium ion binding"/>
    <property type="evidence" value="ECO:0007669"/>
    <property type="project" value="TreeGrafter"/>
</dbReference>
<reference evidence="14" key="1">
    <citation type="submission" date="2019-09" db="EMBL/GenBank/DDBJ databases">
        <title>Characterisation of the sponge microbiome using genome-centric metagenomics.</title>
        <authorList>
            <person name="Engelberts J.P."/>
            <person name="Robbins S.J."/>
            <person name="De Goeij J.M."/>
            <person name="Aranda M."/>
            <person name="Bell S.C."/>
            <person name="Webster N.S."/>
        </authorList>
    </citation>
    <scope>NUCLEOTIDE SEQUENCE</scope>
    <source>
        <strain evidence="14">SB0661_bin_32</strain>
    </source>
</reference>
<feature type="binding site" evidence="12">
    <location>
        <position position="20"/>
    </location>
    <ligand>
        <name>substrate</name>
    </ligand>
</feature>
<feature type="binding site" evidence="13">
    <location>
        <position position="14"/>
    </location>
    <ligand>
        <name>Mg(2+)</name>
        <dbReference type="ChEBI" id="CHEBI:18420"/>
    </ligand>
</feature>
<dbReference type="InterPro" id="IPR011863">
    <property type="entry name" value="HSK-PSP"/>
</dbReference>
<comment type="catalytic activity">
    <reaction evidence="9">
        <text>O-phospho-L-serine + H2O = L-serine + phosphate</text>
        <dbReference type="Rhea" id="RHEA:21208"/>
        <dbReference type="ChEBI" id="CHEBI:15377"/>
        <dbReference type="ChEBI" id="CHEBI:33384"/>
        <dbReference type="ChEBI" id="CHEBI:43474"/>
        <dbReference type="ChEBI" id="CHEBI:57524"/>
        <dbReference type="EC" id="3.1.3.3"/>
    </reaction>
</comment>
<keyword evidence="7" id="KW-0460">Magnesium</keyword>
<dbReference type="NCBIfam" id="NF010109">
    <property type="entry name" value="PRK13582.1"/>
    <property type="match status" value="1"/>
</dbReference>
<evidence type="ECO:0000256" key="6">
    <source>
        <dbReference type="ARBA" id="ARBA00022801"/>
    </source>
</evidence>
<organism evidence="14">
    <name type="scientific">Caldilineaceae bacterium SB0661_bin_32</name>
    <dbReference type="NCBI Taxonomy" id="2605255"/>
    <lineage>
        <taxon>Bacteria</taxon>
        <taxon>Bacillati</taxon>
        <taxon>Chloroflexota</taxon>
        <taxon>Caldilineae</taxon>
        <taxon>Caldilineales</taxon>
        <taxon>Caldilineaceae</taxon>
    </lineage>
</organism>
<dbReference type="SUPFAM" id="SSF56784">
    <property type="entry name" value="HAD-like"/>
    <property type="match status" value="1"/>
</dbReference>
<evidence type="ECO:0000256" key="1">
    <source>
        <dbReference type="ARBA" id="ARBA00005135"/>
    </source>
</evidence>
<dbReference type="Gene3D" id="3.90.1470.10">
    <property type="entry name" value="thrh gene product, domain 2"/>
    <property type="match status" value="1"/>
</dbReference>
<feature type="binding site" evidence="13">
    <location>
        <position position="12"/>
    </location>
    <ligand>
        <name>Mg(2+)</name>
        <dbReference type="ChEBI" id="CHEBI:18420"/>
    </ligand>
</feature>
<evidence type="ECO:0000256" key="5">
    <source>
        <dbReference type="ARBA" id="ARBA00022723"/>
    </source>
</evidence>
<evidence type="ECO:0000256" key="7">
    <source>
        <dbReference type="ARBA" id="ARBA00022842"/>
    </source>
</evidence>
<evidence type="ECO:0000313" key="14">
    <source>
        <dbReference type="EMBL" id="MYC95056.1"/>
    </source>
</evidence>
<sequence>MPDSRPRLLASDLEGVLVPEIWIAFAEKTGIEQLRLTTRDVSDYDQLMQMRLKVLKERNLRLQDIQEVIATISPLSGAVEFVDWVRERVQFVILSDTFNEFAKPLMAKLGYPTIFCHSLEVDGSGSITGYRLRLDQSKRKAISAFRDLQFQTLAMGDSYNDIAMLKMADVGVLFDPPANVVDDHPDFPVVRNYCEAKETVEAWLSERG</sequence>
<dbReference type="AlphaFoldDB" id="A0A6B1D616"/>
<keyword evidence="4" id="KW-0028">Amino-acid biosynthesis</keyword>
<dbReference type="NCBIfam" id="TIGR02137">
    <property type="entry name" value="HSK-PSP"/>
    <property type="match status" value="1"/>
</dbReference>
<feature type="binding site" evidence="12">
    <location>
        <position position="160"/>
    </location>
    <ligand>
        <name>substrate</name>
    </ligand>
</feature>
<feature type="binding site" evidence="12">
    <location>
        <position position="51"/>
    </location>
    <ligand>
        <name>substrate</name>
    </ligand>
</feature>
<feature type="active site" description="Proton donor" evidence="11">
    <location>
        <position position="14"/>
    </location>
</feature>
<evidence type="ECO:0000256" key="9">
    <source>
        <dbReference type="ARBA" id="ARBA00048138"/>
    </source>
</evidence>
<keyword evidence="5" id="KW-0479">Metal-binding</keyword>
<dbReference type="EMBL" id="VXMH01000040">
    <property type="protein sequence ID" value="MYC95056.1"/>
    <property type="molecule type" value="Genomic_DNA"/>
</dbReference>
<keyword evidence="6" id="KW-0378">Hydrolase</keyword>
<feature type="active site" description="Nucleophile" evidence="11">
    <location>
        <position position="12"/>
    </location>
</feature>
<accession>A0A6B1D616</accession>
<comment type="caution">
    <text evidence="14">The sequence shown here is derived from an EMBL/GenBank/DDBJ whole genome shotgun (WGS) entry which is preliminary data.</text>
</comment>
<feature type="binding site" evidence="13">
    <location>
        <position position="157"/>
    </location>
    <ligand>
        <name>Mg(2+)</name>
        <dbReference type="ChEBI" id="CHEBI:18420"/>
    </ligand>
</feature>
<keyword evidence="14" id="KW-0808">Transferase</keyword>
<feature type="binding site" evidence="12">
    <location>
        <position position="138"/>
    </location>
    <ligand>
        <name>substrate</name>
    </ligand>
</feature>
<dbReference type="InterPro" id="IPR050582">
    <property type="entry name" value="HAD-like_SerB"/>
</dbReference>
<comment type="catalytic activity">
    <reaction evidence="10">
        <text>O-phospho-D-serine + H2O = D-serine + phosphate</text>
        <dbReference type="Rhea" id="RHEA:24873"/>
        <dbReference type="ChEBI" id="CHEBI:15377"/>
        <dbReference type="ChEBI" id="CHEBI:35247"/>
        <dbReference type="ChEBI" id="CHEBI:43474"/>
        <dbReference type="ChEBI" id="CHEBI:58680"/>
        <dbReference type="EC" id="3.1.3.3"/>
    </reaction>
</comment>
<evidence type="ECO:0000256" key="8">
    <source>
        <dbReference type="ARBA" id="ARBA00023299"/>
    </source>
</evidence>
<dbReference type="Pfam" id="PF12710">
    <property type="entry name" value="HAD"/>
    <property type="match status" value="1"/>
</dbReference>
<dbReference type="GO" id="GO:0016740">
    <property type="term" value="F:transferase activity"/>
    <property type="evidence" value="ECO:0007669"/>
    <property type="project" value="UniProtKB-KW"/>
</dbReference>
<evidence type="ECO:0000256" key="12">
    <source>
        <dbReference type="PIRSR" id="PIRSR611863-2"/>
    </source>
</evidence>
<evidence type="ECO:0000256" key="4">
    <source>
        <dbReference type="ARBA" id="ARBA00022605"/>
    </source>
</evidence>
<dbReference type="Gene3D" id="3.40.50.1000">
    <property type="entry name" value="HAD superfamily/HAD-like"/>
    <property type="match status" value="1"/>
</dbReference>
<keyword evidence="8" id="KW-0718">Serine biosynthesis</keyword>
<evidence type="ECO:0000256" key="11">
    <source>
        <dbReference type="PIRSR" id="PIRSR611863-1"/>
    </source>
</evidence>
<dbReference type="PANTHER" id="PTHR43344">
    <property type="entry name" value="PHOSPHOSERINE PHOSPHATASE"/>
    <property type="match status" value="1"/>
</dbReference>
<comment type="cofactor">
    <cofactor evidence="13">
        <name>Mg(2+)</name>
        <dbReference type="ChEBI" id="CHEBI:18420"/>
    </cofactor>
    <text evidence="13">Binds 1 Mg(2+) ion per subunit.</text>
</comment>
<dbReference type="PANTHER" id="PTHR43344:SF2">
    <property type="entry name" value="PHOSPHOSERINE PHOSPHATASE"/>
    <property type="match status" value="1"/>
</dbReference>
<comment type="similarity">
    <text evidence="2">Belongs to the HAD-like hydrolase superfamily. SerB family.</text>
</comment>
<evidence type="ECO:0000256" key="10">
    <source>
        <dbReference type="ARBA" id="ARBA00048523"/>
    </source>
</evidence>
<proteinExistence type="inferred from homology"/>
<dbReference type="EC" id="3.1.3.3" evidence="3"/>
<protein>
    <recommendedName>
        <fullName evidence="3">phosphoserine phosphatase</fullName>
        <ecNumber evidence="3">3.1.3.3</ecNumber>
    </recommendedName>
</protein>
<comment type="pathway">
    <text evidence="1">Amino-acid biosynthesis; L-serine biosynthesis; L-serine from 3-phospho-D-glycerate: step 3/3.</text>
</comment>
<evidence type="ECO:0000256" key="2">
    <source>
        <dbReference type="ARBA" id="ARBA00009184"/>
    </source>
</evidence>
<dbReference type="GO" id="GO:0005737">
    <property type="term" value="C:cytoplasm"/>
    <property type="evidence" value="ECO:0007669"/>
    <property type="project" value="TreeGrafter"/>
</dbReference>
<name>A0A6B1D616_9CHLR</name>
<dbReference type="GO" id="GO:0006564">
    <property type="term" value="P:L-serine biosynthetic process"/>
    <property type="evidence" value="ECO:0007669"/>
    <property type="project" value="UniProtKB-KW"/>
</dbReference>
<dbReference type="InterPro" id="IPR036412">
    <property type="entry name" value="HAD-like_sf"/>
</dbReference>
<dbReference type="NCBIfam" id="TIGR01488">
    <property type="entry name" value="HAD-SF-IB"/>
    <property type="match status" value="1"/>
</dbReference>
<evidence type="ECO:0000256" key="3">
    <source>
        <dbReference type="ARBA" id="ARBA00012640"/>
    </source>
</evidence>
<evidence type="ECO:0000256" key="13">
    <source>
        <dbReference type="PIRSR" id="PIRSR611863-3"/>
    </source>
</evidence>
<dbReference type="GO" id="GO:0036424">
    <property type="term" value="F:L-phosphoserine phosphatase activity"/>
    <property type="evidence" value="ECO:0007669"/>
    <property type="project" value="TreeGrafter"/>
</dbReference>